<dbReference type="InterPro" id="IPR001865">
    <property type="entry name" value="Ribosomal_uS2"/>
</dbReference>
<dbReference type="NCBIfam" id="TIGR01011">
    <property type="entry name" value="rpsB_bact"/>
    <property type="match status" value="1"/>
</dbReference>
<dbReference type="PANTHER" id="PTHR12534:SF0">
    <property type="entry name" value="SMALL RIBOSOMAL SUBUNIT PROTEIN US2M"/>
    <property type="match status" value="1"/>
</dbReference>
<keyword evidence="4" id="KW-1185">Reference proteome</keyword>
<dbReference type="SUPFAM" id="SSF52313">
    <property type="entry name" value="Ribosomal protein S2"/>
    <property type="match status" value="1"/>
</dbReference>
<sequence length="85" mass="9524">MTSYIFTQRKGIHILDLTQMTRFLSEACDLLANAASGGKQFLIIGMKYQAADLVASAATRARCHYVNKKWLSGMLTNWSTIETHL</sequence>
<proteinExistence type="inferred from homology"/>
<evidence type="ECO:0000313" key="4">
    <source>
        <dbReference type="Proteomes" id="UP001497444"/>
    </source>
</evidence>
<evidence type="ECO:0000256" key="2">
    <source>
        <dbReference type="ARBA" id="ARBA00035155"/>
    </source>
</evidence>
<protein>
    <recommendedName>
        <fullName evidence="2">Small ribosomal subunit protein uS2c</fullName>
    </recommendedName>
</protein>
<dbReference type="PRINTS" id="PR00395">
    <property type="entry name" value="RIBOSOMALS2"/>
</dbReference>
<evidence type="ECO:0000313" key="3">
    <source>
        <dbReference type="EMBL" id="CAK9254531.1"/>
    </source>
</evidence>
<organism evidence="3 4">
    <name type="scientific">Sphagnum jensenii</name>
    <dbReference type="NCBI Taxonomy" id="128206"/>
    <lineage>
        <taxon>Eukaryota</taxon>
        <taxon>Viridiplantae</taxon>
        <taxon>Streptophyta</taxon>
        <taxon>Embryophyta</taxon>
        <taxon>Bryophyta</taxon>
        <taxon>Sphagnophytina</taxon>
        <taxon>Sphagnopsida</taxon>
        <taxon>Sphagnales</taxon>
        <taxon>Sphagnaceae</taxon>
        <taxon>Sphagnum</taxon>
    </lineage>
</organism>
<reference evidence="3 4" key="1">
    <citation type="submission" date="2024-02" db="EMBL/GenBank/DDBJ databases">
        <authorList>
            <consortium name="ELIXIR-Norway"/>
            <consortium name="Elixir Norway"/>
        </authorList>
    </citation>
    <scope>NUCLEOTIDE SEQUENCE [LARGE SCALE GENOMIC DNA]</scope>
</reference>
<dbReference type="InterPro" id="IPR005706">
    <property type="entry name" value="Ribosomal_uS2_bac/mit/plastid"/>
</dbReference>
<gene>
    <name evidence="3" type="ORF">CSSPJE1EN1_LOCUS9</name>
</gene>
<dbReference type="EMBL" id="OZ020096">
    <property type="protein sequence ID" value="CAK9254531.1"/>
    <property type="molecule type" value="Genomic_DNA"/>
</dbReference>
<dbReference type="CDD" id="cd01425">
    <property type="entry name" value="RPS2"/>
    <property type="match status" value="1"/>
</dbReference>
<dbReference type="Gene3D" id="3.40.50.10490">
    <property type="entry name" value="Glucose-6-phosphate isomerase like protein, domain 1"/>
    <property type="match status" value="1"/>
</dbReference>
<comment type="similarity">
    <text evidence="1">Belongs to the universal ribosomal protein uS2 family.</text>
</comment>
<evidence type="ECO:0000256" key="1">
    <source>
        <dbReference type="ARBA" id="ARBA00006242"/>
    </source>
</evidence>
<dbReference type="Proteomes" id="UP001497444">
    <property type="component" value="Chromosome 1"/>
</dbReference>
<accession>A0ABP0VKZ0</accession>
<dbReference type="Gene3D" id="1.10.287.610">
    <property type="entry name" value="Helix hairpin bin"/>
    <property type="match status" value="1"/>
</dbReference>
<dbReference type="PANTHER" id="PTHR12534">
    <property type="entry name" value="30S RIBOSOMAL PROTEIN S2 PROKARYOTIC AND ORGANELLAR"/>
    <property type="match status" value="1"/>
</dbReference>
<dbReference type="InterPro" id="IPR023591">
    <property type="entry name" value="Ribosomal_uS2_flav_dom_sf"/>
</dbReference>
<name>A0ABP0VKZ0_9BRYO</name>
<dbReference type="Pfam" id="PF00318">
    <property type="entry name" value="Ribosomal_S2"/>
    <property type="match status" value="1"/>
</dbReference>